<feature type="domain" description="Retrotransposon Copia-like N-terminal" evidence="1">
    <location>
        <begin position="10"/>
        <end position="58"/>
    </location>
</feature>
<feature type="non-terminal residue" evidence="2">
    <location>
        <position position="197"/>
    </location>
</feature>
<dbReference type="InterPro" id="IPR029472">
    <property type="entry name" value="Copia-like_N"/>
</dbReference>
<proteinExistence type="predicted"/>
<evidence type="ECO:0000313" key="2">
    <source>
        <dbReference type="EMBL" id="GAV77881.1"/>
    </source>
</evidence>
<accession>A0A1Q3CCQ7</accession>
<dbReference type="Proteomes" id="UP000187406">
    <property type="component" value="Unassembled WGS sequence"/>
</dbReference>
<sequence>IDFNDPMYLHPSDTPGANLVAKQLTGNDNYGVWSRAMLIALNAKNKFGFIDGTCAKPDQDSPLFHQWERCNAIVVSWIMNTVSKELFTGIVYSTDAQFLRQLWDEYASLVTLPSCGCATSKAYLEHDQQQKLLQFLIGLTDSYRGIRSQILMMNPLPTVGQAYSLISQEESHRGIIARGSNVPNVPDVFYSNTSNYK</sequence>
<gene>
    <name evidence="2" type="ORF">CFOL_v3_21349</name>
</gene>
<dbReference type="InParanoid" id="A0A1Q3CCQ7"/>
<evidence type="ECO:0000259" key="1">
    <source>
        <dbReference type="Pfam" id="PF14244"/>
    </source>
</evidence>
<reference evidence="3" key="1">
    <citation type="submission" date="2016-04" db="EMBL/GenBank/DDBJ databases">
        <title>Cephalotus genome sequencing.</title>
        <authorList>
            <person name="Fukushima K."/>
            <person name="Hasebe M."/>
            <person name="Fang X."/>
        </authorList>
    </citation>
    <scope>NUCLEOTIDE SEQUENCE [LARGE SCALE GENOMIC DNA]</scope>
    <source>
        <strain evidence="3">cv. St1</strain>
    </source>
</reference>
<dbReference type="OrthoDB" id="1248833at2759"/>
<dbReference type="PANTHER" id="PTHR37610">
    <property type="entry name" value="CCHC-TYPE DOMAIN-CONTAINING PROTEIN"/>
    <property type="match status" value="1"/>
</dbReference>
<name>A0A1Q3CCQ7_CEPFO</name>
<dbReference type="PANTHER" id="PTHR37610:SF78">
    <property type="entry name" value="GAG-POLYPEPTIDE OF LTR COPIA-TYPE-RELATED"/>
    <property type="match status" value="1"/>
</dbReference>
<dbReference type="Pfam" id="PF14244">
    <property type="entry name" value="Retrotran_gag_3"/>
    <property type="match status" value="1"/>
</dbReference>
<organism evidence="2 3">
    <name type="scientific">Cephalotus follicularis</name>
    <name type="common">Albany pitcher plant</name>
    <dbReference type="NCBI Taxonomy" id="3775"/>
    <lineage>
        <taxon>Eukaryota</taxon>
        <taxon>Viridiplantae</taxon>
        <taxon>Streptophyta</taxon>
        <taxon>Embryophyta</taxon>
        <taxon>Tracheophyta</taxon>
        <taxon>Spermatophyta</taxon>
        <taxon>Magnoliopsida</taxon>
        <taxon>eudicotyledons</taxon>
        <taxon>Gunneridae</taxon>
        <taxon>Pentapetalae</taxon>
        <taxon>rosids</taxon>
        <taxon>fabids</taxon>
        <taxon>Oxalidales</taxon>
        <taxon>Cephalotaceae</taxon>
        <taxon>Cephalotus</taxon>
    </lineage>
</organism>
<dbReference type="EMBL" id="BDDD01001704">
    <property type="protein sequence ID" value="GAV77881.1"/>
    <property type="molecule type" value="Genomic_DNA"/>
</dbReference>
<comment type="caution">
    <text evidence="2">The sequence shown here is derived from an EMBL/GenBank/DDBJ whole genome shotgun (WGS) entry which is preliminary data.</text>
</comment>
<protein>
    <submittedName>
        <fullName evidence="2">UBN2_3 domain-containing protein</fullName>
    </submittedName>
</protein>
<dbReference type="AlphaFoldDB" id="A0A1Q3CCQ7"/>
<evidence type="ECO:0000313" key="3">
    <source>
        <dbReference type="Proteomes" id="UP000187406"/>
    </source>
</evidence>
<keyword evidence="3" id="KW-1185">Reference proteome</keyword>
<feature type="non-terminal residue" evidence="2">
    <location>
        <position position="1"/>
    </location>
</feature>